<protein>
    <recommendedName>
        <fullName evidence="1">Phospholipase D-like domain-containing protein</fullName>
    </recommendedName>
</protein>
<keyword evidence="3" id="KW-1185">Reference proteome</keyword>
<dbReference type="InterPro" id="IPR025202">
    <property type="entry name" value="PLD-like_dom"/>
</dbReference>
<accession>A0A1V3BU82</accession>
<dbReference type="STRING" id="501010.NOSIN_26115"/>
<sequence length="175" mass="19326">MSRLERTVRTGTRTGLRADSLLAAALIAEILSPGEDLWVISGWISDVEVIDNSRGTFDSVLGELPSTRCRLSQALALIAAAGARVNLVTRPGAHNEAFVARMRSLVRDEWKLHVKLDPDIHEKTICGRDWMLTGSMNFTVNGLGSSKEQVTYTVDGRGVAQAHLDFAQQWRRPAW</sequence>
<gene>
    <name evidence="2" type="ORF">NOSIN_26115</name>
</gene>
<feature type="domain" description="Phospholipase D-like" evidence="1">
    <location>
        <begin position="49"/>
        <end position="170"/>
    </location>
</feature>
<dbReference type="NCBIfam" id="NF041068">
    <property type="entry name" value="DpdK"/>
    <property type="match status" value="1"/>
</dbReference>
<proteinExistence type="predicted"/>
<dbReference type="Pfam" id="PF13091">
    <property type="entry name" value="PLDc_2"/>
    <property type="match status" value="1"/>
</dbReference>
<dbReference type="Proteomes" id="UP000189004">
    <property type="component" value="Unassembled WGS sequence"/>
</dbReference>
<dbReference type="SUPFAM" id="SSF56024">
    <property type="entry name" value="Phospholipase D/nuclease"/>
    <property type="match status" value="1"/>
</dbReference>
<evidence type="ECO:0000313" key="3">
    <source>
        <dbReference type="Proteomes" id="UP000189004"/>
    </source>
</evidence>
<comment type="caution">
    <text evidence="2">The sequence shown here is derived from an EMBL/GenBank/DDBJ whole genome shotgun (WGS) entry which is preliminary data.</text>
</comment>
<name>A0A1V3BU82_9ACTN</name>
<dbReference type="EMBL" id="MCOK01000002">
    <property type="protein sequence ID" value="OOC50880.1"/>
    <property type="molecule type" value="Genomic_DNA"/>
</dbReference>
<reference evidence="3" key="1">
    <citation type="submission" date="2016-08" db="EMBL/GenBank/DDBJ databases">
        <authorList>
            <person name="Tokovenko B."/>
            <person name="Kalinowski J."/>
        </authorList>
    </citation>
    <scope>NUCLEOTIDE SEQUENCE [LARGE SCALE GENOMIC DNA]</scope>
    <source>
        <strain evidence="3">UTMC102</strain>
    </source>
</reference>
<evidence type="ECO:0000259" key="1">
    <source>
        <dbReference type="Pfam" id="PF13091"/>
    </source>
</evidence>
<dbReference type="AlphaFoldDB" id="A0A1V3BU82"/>
<evidence type="ECO:0000313" key="2">
    <source>
        <dbReference type="EMBL" id="OOC50880.1"/>
    </source>
</evidence>
<organism evidence="2 3">
    <name type="scientific">Nocardiopsis sinuspersici</name>
    <dbReference type="NCBI Taxonomy" id="501010"/>
    <lineage>
        <taxon>Bacteria</taxon>
        <taxon>Bacillati</taxon>
        <taxon>Actinomycetota</taxon>
        <taxon>Actinomycetes</taxon>
        <taxon>Streptosporangiales</taxon>
        <taxon>Nocardiopsidaceae</taxon>
        <taxon>Nocardiopsis</taxon>
    </lineage>
</organism>
<dbReference type="Gene3D" id="3.30.870.10">
    <property type="entry name" value="Endonuclease Chain A"/>
    <property type="match status" value="1"/>
</dbReference>